<dbReference type="RefSeq" id="WP_085284812.1">
    <property type="nucleotide sequence ID" value="NZ_FOBI01000006.1"/>
</dbReference>
<dbReference type="STRING" id="641665.GCA_002104455_03307"/>
<evidence type="ECO:0000259" key="1">
    <source>
        <dbReference type="Pfam" id="PF15919"/>
    </source>
</evidence>
<protein>
    <submittedName>
        <fullName evidence="2">Predicted nuclease of the RNAse H fold, HicB family</fullName>
    </submittedName>
</protein>
<reference evidence="3" key="1">
    <citation type="submission" date="2016-10" db="EMBL/GenBank/DDBJ databases">
        <authorList>
            <person name="Varghese N."/>
            <person name="Submissions S."/>
        </authorList>
    </citation>
    <scope>NUCLEOTIDE SEQUENCE [LARGE SCALE GENOMIC DNA]</scope>
    <source>
        <strain evidence="3">CGMCC 1.9127</strain>
    </source>
</reference>
<name>A0A1H7MUC1_9GAMM</name>
<evidence type="ECO:0000313" key="2">
    <source>
        <dbReference type="EMBL" id="SEL14649.1"/>
    </source>
</evidence>
<keyword evidence="3" id="KW-1185">Reference proteome</keyword>
<dbReference type="OrthoDB" id="9807959at2"/>
<dbReference type="Gene3D" id="3.30.160.250">
    <property type="match status" value="1"/>
</dbReference>
<dbReference type="Proteomes" id="UP000199297">
    <property type="component" value="Unassembled WGS sequence"/>
</dbReference>
<dbReference type="EMBL" id="FOBI01000006">
    <property type="protein sequence ID" value="SEL14649.1"/>
    <property type="molecule type" value="Genomic_DNA"/>
</dbReference>
<proteinExistence type="predicted"/>
<dbReference type="AlphaFoldDB" id="A0A1H7MUC1"/>
<dbReference type="InterPro" id="IPR035069">
    <property type="entry name" value="TTHA1013/TTHA0281-like"/>
</dbReference>
<organism evidence="2 3">
    <name type="scientific">Colwellia chukchiensis</name>
    <dbReference type="NCBI Taxonomy" id="641665"/>
    <lineage>
        <taxon>Bacteria</taxon>
        <taxon>Pseudomonadati</taxon>
        <taxon>Pseudomonadota</taxon>
        <taxon>Gammaproteobacteria</taxon>
        <taxon>Alteromonadales</taxon>
        <taxon>Colwelliaceae</taxon>
        <taxon>Colwellia</taxon>
    </lineage>
</organism>
<dbReference type="InterPro" id="IPR031807">
    <property type="entry name" value="HicB-like"/>
</dbReference>
<evidence type="ECO:0000313" key="3">
    <source>
        <dbReference type="Proteomes" id="UP000199297"/>
    </source>
</evidence>
<feature type="domain" description="HicB-like antitoxin of toxin-antitoxin system" evidence="1">
    <location>
        <begin position="3"/>
        <end position="127"/>
    </location>
</feature>
<sequence length="134" mass="14939">MKYPVQVLPVHEENSYLLSVVDLPGCQVKAPSIDEGFLLLNDAMSAHLKILVEYGEPIPKAKTIDEHMKLSTTIAPIWALLDFDIVPYLGKSHKINVTLPELLIKQIDDRVTKSSHYKTRSGFIAAACVNELAR</sequence>
<dbReference type="SUPFAM" id="SSF143100">
    <property type="entry name" value="TTHA1013/TTHA0281-like"/>
    <property type="match status" value="1"/>
</dbReference>
<dbReference type="Pfam" id="PF15919">
    <property type="entry name" value="HicB_lk_antitox"/>
    <property type="match status" value="1"/>
</dbReference>
<gene>
    <name evidence="2" type="ORF">SAMN05216262_106131</name>
</gene>
<accession>A0A1H7MUC1</accession>
<dbReference type="CDD" id="cd22231">
    <property type="entry name" value="RHH_NikR_HicB-like"/>
    <property type="match status" value="1"/>
</dbReference>